<proteinExistence type="predicted"/>
<dbReference type="PATRIC" id="fig|1339350.3.peg.532"/>
<sequence length="76" mass="9284">MATKINMDRYVWEGWTVGAFIRELAPQVEMIMSGQSWREPFRNKQELADWCRDNQPYYKKRIPEVNSYFARMYNLK</sequence>
<organism evidence="1 2">
    <name type="scientific">Phocaeicola vulgatus str. 3775 SL</name>
    <name type="common">B</name>
    <name type="synonym">iv</name>
    <dbReference type="NCBI Taxonomy" id="1339350"/>
    <lineage>
        <taxon>Bacteria</taxon>
        <taxon>Pseudomonadati</taxon>
        <taxon>Bacteroidota</taxon>
        <taxon>Bacteroidia</taxon>
        <taxon>Bacteroidales</taxon>
        <taxon>Bacteroidaceae</taxon>
        <taxon>Phocaeicola</taxon>
    </lineage>
</organism>
<reference evidence="1 2" key="1">
    <citation type="submission" date="2014-04" db="EMBL/GenBank/DDBJ databases">
        <authorList>
            <person name="Sears C."/>
            <person name="Carroll K."/>
            <person name="Sack B.R."/>
            <person name="Qadri F."/>
            <person name="Myers L.L."/>
            <person name="Chung G.-T."/>
            <person name="Escheverria P."/>
            <person name="Fraser C.M."/>
            <person name="Sadzewicz L."/>
            <person name="Shefchek K.A."/>
            <person name="Tallon L."/>
            <person name="Das S.P."/>
            <person name="Daugherty S."/>
            <person name="Mongodin E.F."/>
        </authorList>
    </citation>
    <scope>NUCLEOTIDE SEQUENCE [LARGE SCALE GENOMIC DNA]</scope>
    <source>
        <strain evidence="2">3775 SL(B) 10 (iv)</strain>
    </source>
</reference>
<accession>A0A078RCY2</accession>
<evidence type="ECO:0000313" key="2">
    <source>
        <dbReference type="Proteomes" id="UP000028134"/>
    </source>
</evidence>
<protein>
    <submittedName>
        <fullName evidence="1">Uncharacterized protein</fullName>
    </submittedName>
</protein>
<dbReference type="RefSeq" id="WP_005801758.1">
    <property type="nucleotide sequence ID" value="NZ_JNHI01000002.1"/>
</dbReference>
<comment type="caution">
    <text evidence="1">The sequence shown here is derived from an EMBL/GenBank/DDBJ whole genome shotgun (WGS) entry which is preliminary data.</text>
</comment>
<gene>
    <name evidence="1" type="ORF">M097_0554</name>
</gene>
<dbReference type="Proteomes" id="UP000028134">
    <property type="component" value="Unassembled WGS sequence"/>
</dbReference>
<dbReference type="AlphaFoldDB" id="A0A078RCY2"/>
<evidence type="ECO:0000313" key="1">
    <source>
        <dbReference type="EMBL" id="KDS33389.1"/>
    </source>
</evidence>
<dbReference type="EMBL" id="JNHI01000002">
    <property type="protein sequence ID" value="KDS33389.1"/>
    <property type="molecule type" value="Genomic_DNA"/>
</dbReference>
<name>A0A078RCY2_PHOVU</name>